<gene>
    <name evidence="1" type="ORF">HMPREF9336_02621</name>
</gene>
<dbReference type="RefSeq" id="WP_007471097.1">
    <property type="nucleotide sequence ID" value="NZ_KI391953.1"/>
</dbReference>
<dbReference type="Pfam" id="PF17174">
    <property type="entry name" value="DUF5130"/>
    <property type="match status" value="1"/>
</dbReference>
<accession>E5XSZ9</accession>
<name>E5XSZ9_SEGRC</name>
<proteinExistence type="predicted"/>
<evidence type="ECO:0000313" key="1">
    <source>
        <dbReference type="EMBL" id="EFV12541.1"/>
    </source>
</evidence>
<dbReference type="EMBL" id="ACZI02000002">
    <property type="protein sequence ID" value="EFV12541.1"/>
    <property type="molecule type" value="Genomic_DNA"/>
</dbReference>
<dbReference type="STRING" id="679197.HMPREF9336_02621"/>
<protein>
    <recommendedName>
        <fullName evidence="3">DUF5130 domain-containing protein</fullName>
    </recommendedName>
</protein>
<evidence type="ECO:0008006" key="3">
    <source>
        <dbReference type="Google" id="ProtNLM"/>
    </source>
</evidence>
<dbReference type="HOGENOM" id="CLU_129852_0_0_11"/>
<dbReference type="Proteomes" id="UP000004816">
    <property type="component" value="Unassembled WGS sequence"/>
</dbReference>
<keyword evidence="2" id="KW-1185">Reference proteome</keyword>
<reference evidence="1 2" key="1">
    <citation type="journal article" date="2011" name="Stand. Genomic Sci.">
        <title>High quality draft genome sequence of Segniliparus rugosus CDC 945(T)= (ATCC BAA-974(T)).</title>
        <authorList>
            <person name="Earl A.M."/>
            <person name="Desjardins C.A."/>
            <person name="Fitzgerald M.G."/>
            <person name="Arachchi H.M."/>
            <person name="Zeng Q."/>
            <person name="Mehta T."/>
            <person name="Griggs A."/>
            <person name="Birren B.W."/>
            <person name="Toney N.C."/>
            <person name="Carr J."/>
            <person name="Posey J."/>
            <person name="Butler W.R."/>
        </authorList>
    </citation>
    <scope>NUCLEOTIDE SEQUENCE [LARGE SCALE GENOMIC DNA]</scope>
    <source>
        <strain evidence="2">ATCC BAA-974 / DSM 45345 / CCUG 50838 / CIP 108380 / JCM 13579 / CDC 945</strain>
    </source>
</reference>
<dbReference type="OrthoDB" id="3214027at2"/>
<dbReference type="Gene3D" id="3.10.310.50">
    <property type="match status" value="1"/>
</dbReference>
<organism evidence="1 2">
    <name type="scientific">Segniliparus rugosus (strain ATCC BAA-974 / DSM 45345 / CCUG 50838 / CIP 108380 / JCM 13579 / CDC 945)</name>
    <dbReference type="NCBI Taxonomy" id="679197"/>
    <lineage>
        <taxon>Bacteria</taxon>
        <taxon>Bacillati</taxon>
        <taxon>Actinomycetota</taxon>
        <taxon>Actinomycetes</taxon>
        <taxon>Mycobacteriales</taxon>
        <taxon>Segniliparaceae</taxon>
        <taxon>Segniliparus</taxon>
    </lineage>
</organism>
<dbReference type="AlphaFoldDB" id="E5XSZ9"/>
<sequence>MSGDLVAHGERVPVVSTALDPEEPLTHLPFDIDQRVAVDDALVRATRDTGVQFSVRIGDLGADALAGAKQVFPHVPEAQRGVLIAISPNERKVVVVSGSGVERATEPVLQLGVAAATSVLSQAKGKARDSALVDATIAAIRVIASAIEPV</sequence>
<evidence type="ECO:0000313" key="2">
    <source>
        <dbReference type="Proteomes" id="UP000004816"/>
    </source>
</evidence>
<dbReference type="InterPro" id="IPR033437">
    <property type="entry name" value="DUF5130"/>
</dbReference>
<dbReference type="eggNOG" id="COG1512">
    <property type="taxonomic scope" value="Bacteria"/>
</dbReference>
<comment type="caution">
    <text evidence="1">The sequence shown here is derived from an EMBL/GenBank/DDBJ whole genome shotgun (WGS) entry which is preliminary data.</text>
</comment>